<evidence type="ECO:0000256" key="6">
    <source>
        <dbReference type="ARBA" id="ARBA00023012"/>
    </source>
</evidence>
<name>A0A330L5U7_9BACT</name>
<dbReference type="PRINTS" id="PR01590">
    <property type="entry name" value="HTHFIS"/>
</dbReference>
<dbReference type="PROSITE" id="PS00675">
    <property type="entry name" value="SIGMA54_INTERACT_1"/>
    <property type="match status" value="1"/>
</dbReference>
<dbReference type="Pfam" id="PF25601">
    <property type="entry name" value="AAA_lid_14"/>
    <property type="match status" value="1"/>
</dbReference>
<evidence type="ECO:0000256" key="2">
    <source>
        <dbReference type="ARBA" id="ARBA00022490"/>
    </source>
</evidence>
<dbReference type="InterPro" id="IPR009057">
    <property type="entry name" value="Homeodomain-like_sf"/>
</dbReference>
<dbReference type="PROSITE" id="PS00688">
    <property type="entry name" value="SIGMA54_INTERACT_3"/>
    <property type="match status" value="1"/>
</dbReference>
<comment type="subcellular location">
    <subcellularLocation>
        <location evidence="1">Cytoplasm</location>
    </subcellularLocation>
</comment>
<dbReference type="PROSITE" id="PS00676">
    <property type="entry name" value="SIGMA54_INTERACT_2"/>
    <property type="match status" value="1"/>
</dbReference>
<dbReference type="GO" id="GO:0005524">
    <property type="term" value="F:ATP binding"/>
    <property type="evidence" value="ECO:0007669"/>
    <property type="project" value="UniProtKB-KW"/>
</dbReference>
<keyword evidence="3 11" id="KW-0597">Phosphoprotein</keyword>
<dbReference type="GO" id="GO:0000160">
    <property type="term" value="P:phosphorelay signal transduction system"/>
    <property type="evidence" value="ECO:0007669"/>
    <property type="project" value="UniProtKB-KW"/>
</dbReference>
<dbReference type="EMBL" id="OUNR01000016">
    <property type="protein sequence ID" value="SPP65219.1"/>
    <property type="molecule type" value="Genomic_DNA"/>
</dbReference>
<dbReference type="FunFam" id="3.40.50.300:FF:000006">
    <property type="entry name" value="DNA-binding transcriptional regulator NtrC"/>
    <property type="match status" value="1"/>
</dbReference>
<dbReference type="InterPro" id="IPR002197">
    <property type="entry name" value="HTH_Fis"/>
</dbReference>
<dbReference type="GO" id="GO:0005737">
    <property type="term" value="C:cytoplasm"/>
    <property type="evidence" value="ECO:0007669"/>
    <property type="project" value="UniProtKB-SubCell"/>
</dbReference>
<dbReference type="Gene3D" id="3.40.50.2300">
    <property type="match status" value="1"/>
</dbReference>
<dbReference type="SUPFAM" id="SSF52540">
    <property type="entry name" value="P-loop containing nucleoside triphosphate hydrolases"/>
    <property type="match status" value="1"/>
</dbReference>
<evidence type="ECO:0000256" key="5">
    <source>
        <dbReference type="ARBA" id="ARBA00022840"/>
    </source>
</evidence>
<dbReference type="InterPro" id="IPR003593">
    <property type="entry name" value="AAA+_ATPase"/>
</dbReference>
<dbReference type="Pfam" id="PF02954">
    <property type="entry name" value="HTH_8"/>
    <property type="match status" value="1"/>
</dbReference>
<proteinExistence type="predicted"/>
<dbReference type="InterPro" id="IPR025944">
    <property type="entry name" value="Sigma_54_int_dom_CS"/>
</dbReference>
<protein>
    <submittedName>
        <fullName evidence="14">Fused response regulator of ato opeon, in two-component system with AtoS: response regulator sigma54 interaction protein</fullName>
    </submittedName>
</protein>
<dbReference type="SUPFAM" id="SSF52172">
    <property type="entry name" value="CheY-like"/>
    <property type="match status" value="1"/>
</dbReference>
<feature type="domain" description="Response regulatory" evidence="13">
    <location>
        <begin position="18"/>
        <end position="132"/>
    </location>
</feature>
<evidence type="ECO:0000256" key="11">
    <source>
        <dbReference type="PROSITE-ProRule" id="PRU00169"/>
    </source>
</evidence>
<keyword evidence="6" id="KW-0902">Two-component regulatory system</keyword>
<dbReference type="InterPro" id="IPR011006">
    <property type="entry name" value="CheY-like_superfamily"/>
</dbReference>
<feature type="modified residue" description="4-aspartylphosphate" evidence="11">
    <location>
        <position position="67"/>
    </location>
</feature>
<dbReference type="SMART" id="SM00448">
    <property type="entry name" value="REC"/>
    <property type="match status" value="1"/>
</dbReference>
<dbReference type="SUPFAM" id="SSF46689">
    <property type="entry name" value="Homeodomain-like"/>
    <property type="match status" value="1"/>
</dbReference>
<dbReference type="FunFam" id="1.10.8.60:FF:000014">
    <property type="entry name" value="DNA-binding transcriptional regulator NtrC"/>
    <property type="match status" value="1"/>
</dbReference>
<keyword evidence="4" id="KW-0547">Nucleotide-binding</keyword>
<evidence type="ECO:0000313" key="14">
    <source>
        <dbReference type="EMBL" id="SPP65219.1"/>
    </source>
</evidence>
<dbReference type="PANTHER" id="PTHR32071:SF57">
    <property type="entry name" value="C4-DICARBOXYLATE TRANSPORT TRANSCRIPTIONAL REGULATORY PROTEIN DCTD"/>
    <property type="match status" value="1"/>
</dbReference>
<keyword evidence="8" id="KW-0238">DNA-binding</keyword>
<sequence length="483" mass="54494">MRQLLPVLRNKYLMTAPHILVIDDDQAVRDVLQETLSAEGYTVSVAADATTGIQVVKERPVQILVTDFQLPDINGLEVIERVTRIDSKVISIVMTGFGTVECAVQAMKAGAFDFVTKPFDPDTVVVVVKKAIEFQRLRQENHLLRKAVREQYRLEQLIGISEPMRQVLDFVQKVADSDSTVLIQGESGTGKELVARMLHFNSSRKDRPMVPVNCGAIPETLLESELFGHEKGAFTGAAQTRMGRFELANGGTIFLDEVGEMSLSLQVKLLRVIQERSFERVGGSRTIQVDVRIVAATNQDLEKMVEEKRFRQDLFYRLNVIPIVTPPLRDRQSDIPLLIEHFLKRFNHMKQTAISGLAPEALELLTAFHWPGNIRELENMIERLVVLKKQGLLTVADLPEKLHKKAASQPEMKDQFIRFTEDGIHLSNEVEHYENQLIGEAMRKANGVTARAAQLLHVNRTTLVEKLKRRGIDAKPRVDAFPN</sequence>
<evidence type="ECO:0000259" key="12">
    <source>
        <dbReference type="PROSITE" id="PS50045"/>
    </source>
</evidence>
<dbReference type="PANTHER" id="PTHR32071">
    <property type="entry name" value="TRANSCRIPTIONAL REGULATORY PROTEIN"/>
    <property type="match status" value="1"/>
</dbReference>
<keyword evidence="5" id="KW-0067">ATP-binding</keyword>
<dbReference type="FunFam" id="3.40.50.2300:FF:000018">
    <property type="entry name" value="DNA-binding transcriptional regulator NtrC"/>
    <property type="match status" value="1"/>
</dbReference>
<keyword evidence="9" id="KW-0010">Activator</keyword>
<keyword evidence="2" id="KW-0963">Cytoplasm</keyword>
<dbReference type="CDD" id="cd00009">
    <property type="entry name" value="AAA"/>
    <property type="match status" value="1"/>
</dbReference>
<evidence type="ECO:0000256" key="9">
    <source>
        <dbReference type="ARBA" id="ARBA00023159"/>
    </source>
</evidence>
<dbReference type="RefSeq" id="WP_245924429.1">
    <property type="nucleotide sequence ID" value="NZ_OUNR01000016.1"/>
</dbReference>
<organism evidence="14 15">
    <name type="scientific">Nitrospira lenta</name>
    <dbReference type="NCBI Taxonomy" id="1436998"/>
    <lineage>
        <taxon>Bacteria</taxon>
        <taxon>Pseudomonadati</taxon>
        <taxon>Nitrospirota</taxon>
        <taxon>Nitrospiria</taxon>
        <taxon>Nitrospirales</taxon>
        <taxon>Nitrospiraceae</taxon>
        <taxon>Nitrospira</taxon>
    </lineage>
</organism>
<evidence type="ECO:0000259" key="13">
    <source>
        <dbReference type="PROSITE" id="PS50110"/>
    </source>
</evidence>
<evidence type="ECO:0000313" key="15">
    <source>
        <dbReference type="Proteomes" id="UP000248168"/>
    </source>
</evidence>
<dbReference type="Pfam" id="PF00072">
    <property type="entry name" value="Response_reg"/>
    <property type="match status" value="1"/>
</dbReference>
<dbReference type="GO" id="GO:0043565">
    <property type="term" value="F:sequence-specific DNA binding"/>
    <property type="evidence" value="ECO:0007669"/>
    <property type="project" value="InterPro"/>
</dbReference>
<reference evidence="15" key="1">
    <citation type="submission" date="2018-04" db="EMBL/GenBank/DDBJ databases">
        <authorList>
            <person name="Lucker S."/>
            <person name="Sakoula D."/>
        </authorList>
    </citation>
    <scope>NUCLEOTIDE SEQUENCE [LARGE SCALE GENOMIC DNA]</scope>
</reference>
<dbReference type="Gene3D" id="1.10.8.60">
    <property type="match status" value="1"/>
</dbReference>
<dbReference type="Gene3D" id="1.10.10.60">
    <property type="entry name" value="Homeodomain-like"/>
    <property type="match status" value="1"/>
</dbReference>
<evidence type="ECO:0000256" key="1">
    <source>
        <dbReference type="ARBA" id="ARBA00004496"/>
    </source>
</evidence>
<dbReference type="InParanoid" id="A0A330L5U7"/>
<evidence type="ECO:0000256" key="7">
    <source>
        <dbReference type="ARBA" id="ARBA00023015"/>
    </source>
</evidence>
<dbReference type="Proteomes" id="UP000248168">
    <property type="component" value="Unassembled WGS sequence"/>
</dbReference>
<accession>A0A330L5U7</accession>
<dbReference type="PROSITE" id="PS50110">
    <property type="entry name" value="RESPONSE_REGULATORY"/>
    <property type="match status" value="1"/>
</dbReference>
<dbReference type="GO" id="GO:0006355">
    <property type="term" value="P:regulation of DNA-templated transcription"/>
    <property type="evidence" value="ECO:0007669"/>
    <property type="project" value="InterPro"/>
</dbReference>
<keyword evidence="15" id="KW-1185">Reference proteome</keyword>
<keyword evidence="7" id="KW-0805">Transcription regulation</keyword>
<dbReference type="InterPro" id="IPR001789">
    <property type="entry name" value="Sig_transdc_resp-reg_receiver"/>
</dbReference>
<dbReference type="InterPro" id="IPR058031">
    <property type="entry name" value="AAA_lid_NorR"/>
</dbReference>
<evidence type="ECO:0000256" key="8">
    <source>
        <dbReference type="ARBA" id="ARBA00023125"/>
    </source>
</evidence>
<dbReference type="InterPro" id="IPR002078">
    <property type="entry name" value="Sigma_54_int"/>
</dbReference>
<dbReference type="AlphaFoldDB" id="A0A330L5U7"/>
<dbReference type="InterPro" id="IPR027417">
    <property type="entry name" value="P-loop_NTPase"/>
</dbReference>
<gene>
    <name evidence="14" type="primary">atoC</name>
    <name evidence="14" type="ORF">NITLEN_30133</name>
</gene>
<evidence type="ECO:0000256" key="3">
    <source>
        <dbReference type="ARBA" id="ARBA00022553"/>
    </source>
</evidence>
<dbReference type="Gene3D" id="3.40.50.300">
    <property type="entry name" value="P-loop containing nucleotide triphosphate hydrolases"/>
    <property type="match status" value="1"/>
</dbReference>
<feature type="domain" description="Sigma-54 factor interaction" evidence="12">
    <location>
        <begin position="157"/>
        <end position="386"/>
    </location>
</feature>
<evidence type="ECO:0000256" key="4">
    <source>
        <dbReference type="ARBA" id="ARBA00022741"/>
    </source>
</evidence>
<evidence type="ECO:0000256" key="10">
    <source>
        <dbReference type="ARBA" id="ARBA00023163"/>
    </source>
</evidence>
<dbReference type="Pfam" id="PF00158">
    <property type="entry name" value="Sigma54_activat"/>
    <property type="match status" value="1"/>
</dbReference>
<dbReference type="InterPro" id="IPR025662">
    <property type="entry name" value="Sigma_54_int_dom_ATP-bd_1"/>
</dbReference>
<dbReference type="PROSITE" id="PS50045">
    <property type="entry name" value="SIGMA54_INTERACT_4"/>
    <property type="match status" value="1"/>
</dbReference>
<dbReference type="InterPro" id="IPR025943">
    <property type="entry name" value="Sigma_54_int_dom_ATP-bd_2"/>
</dbReference>
<dbReference type="SMART" id="SM00382">
    <property type="entry name" value="AAA"/>
    <property type="match status" value="1"/>
</dbReference>
<keyword evidence="10" id="KW-0804">Transcription</keyword>